<evidence type="ECO:0000313" key="4">
    <source>
        <dbReference type="Proteomes" id="UP000693970"/>
    </source>
</evidence>
<name>A0A9K3LY62_9STRA</name>
<feature type="compositionally biased region" description="Low complexity" evidence="1">
    <location>
        <begin position="163"/>
        <end position="189"/>
    </location>
</feature>
<proteinExistence type="predicted"/>
<feature type="region of interest" description="Disordered" evidence="1">
    <location>
        <begin position="107"/>
        <end position="211"/>
    </location>
</feature>
<evidence type="ECO:0000259" key="2">
    <source>
        <dbReference type="Pfam" id="PF20710"/>
    </source>
</evidence>
<dbReference type="InterPro" id="IPR049227">
    <property type="entry name" value="DUF6824"/>
</dbReference>
<accession>A0A9K3LY62</accession>
<feature type="compositionally biased region" description="Basic and acidic residues" evidence="1">
    <location>
        <begin position="329"/>
        <end position="339"/>
    </location>
</feature>
<feature type="compositionally biased region" description="Basic residues" evidence="1">
    <location>
        <begin position="295"/>
        <end position="311"/>
    </location>
</feature>
<feature type="domain" description="DUF6824" evidence="2">
    <location>
        <begin position="22"/>
        <end position="109"/>
    </location>
</feature>
<feature type="region of interest" description="Disordered" evidence="1">
    <location>
        <begin position="224"/>
        <end position="394"/>
    </location>
</feature>
<organism evidence="3 4">
    <name type="scientific">Nitzschia inconspicua</name>
    <dbReference type="NCBI Taxonomy" id="303405"/>
    <lineage>
        <taxon>Eukaryota</taxon>
        <taxon>Sar</taxon>
        <taxon>Stramenopiles</taxon>
        <taxon>Ochrophyta</taxon>
        <taxon>Bacillariophyta</taxon>
        <taxon>Bacillariophyceae</taxon>
        <taxon>Bacillariophycidae</taxon>
        <taxon>Bacillariales</taxon>
        <taxon>Bacillariaceae</taxon>
        <taxon>Nitzschia</taxon>
    </lineage>
</organism>
<evidence type="ECO:0000256" key="1">
    <source>
        <dbReference type="SAM" id="MobiDB-lite"/>
    </source>
</evidence>
<dbReference type="EMBL" id="JAGRRH010000004">
    <property type="protein sequence ID" value="KAG7370684.1"/>
    <property type="molecule type" value="Genomic_DNA"/>
</dbReference>
<reference evidence="3" key="2">
    <citation type="submission" date="2021-04" db="EMBL/GenBank/DDBJ databases">
        <authorList>
            <person name="Podell S."/>
        </authorList>
    </citation>
    <scope>NUCLEOTIDE SEQUENCE</scope>
    <source>
        <strain evidence="3">Hildebrandi</strain>
    </source>
</reference>
<reference evidence="3" key="1">
    <citation type="journal article" date="2021" name="Sci. Rep.">
        <title>Diploid genomic architecture of Nitzschia inconspicua, an elite biomass production diatom.</title>
        <authorList>
            <person name="Oliver A."/>
            <person name="Podell S."/>
            <person name="Pinowska A."/>
            <person name="Traller J.C."/>
            <person name="Smith S.R."/>
            <person name="McClure R."/>
            <person name="Beliaev A."/>
            <person name="Bohutskyi P."/>
            <person name="Hill E.A."/>
            <person name="Rabines A."/>
            <person name="Zheng H."/>
            <person name="Allen L.Z."/>
            <person name="Kuo A."/>
            <person name="Grigoriev I.V."/>
            <person name="Allen A.E."/>
            <person name="Hazlebeck D."/>
            <person name="Allen E.E."/>
        </authorList>
    </citation>
    <scope>NUCLEOTIDE SEQUENCE</scope>
    <source>
        <strain evidence="3">Hildebrandi</strain>
    </source>
</reference>
<dbReference type="Proteomes" id="UP000693970">
    <property type="component" value="Unassembled WGS sequence"/>
</dbReference>
<comment type="caution">
    <text evidence="3">The sequence shown here is derived from an EMBL/GenBank/DDBJ whole genome shotgun (WGS) entry which is preliminary data.</text>
</comment>
<dbReference type="Pfam" id="PF20710">
    <property type="entry name" value="DUF6824"/>
    <property type="match status" value="1"/>
</dbReference>
<protein>
    <recommendedName>
        <fullName evidence="2">DUF6824 domain-containing protein</fullName>
    </recommendedName>
</protein>
<evidence type="ECO:0000313" key="3">
    <source>
        <dbReference type="EMBL" id="KAG7370684.1"/>
    </source>
</evidence>
<dbReference type="AlphaFoldDB" id="A0A9K3LY62"/>
<sequence>MPASKDHQEEELPESFQPSESDVIVGWARQNYHHEGNQILRNIVRENVPRYVAAKTKHEKGIIIIEILETIKARSPSGLGMLRQNPTTKRWFYIGTDKAKDKIGHALRKASRDVPVPNTAHEPSTTYRNCKKQEKRRTAGGAVGKVNNPNGPQKSQPTQPLESSHPYRTTSSSSPPASSLASPRSAFSPNTGIARRSFTVKTGGPLNQRCRSTLESWPLTSITSLSSSESHHDEAQHHQQPVQVTVPSSPVTRPGSAASNSNHAPPAAFGGHYHHHDLSYPHSHHHGHHQETRHERHHPYHHHQHHHHNHHSSGYYSYPTPTPYHPQHYAKEPYDYHGHHPDRRSHSNNYDCPRPHNYSPNHDGHHHVAQKPRDDHHAAGPYAKSMHPYPSNSSRHDYYADYPASARVPLYENLSTPSESDVPYHRVFDEVDRRLQQEEQQQQQQYQQADVMQSSYQHNNNNGECHDEGYRPHYYAPVTSSSSTDIPYARIVSNEGMVVSSFCTEPEYH</sequence>
<feature type="compositionally biased region" description="Polar residues" evidence="1">
    <location>
        <begin position="147"/>
        <end position="162"/>
    </location>
</feature>
<dbReference type="OrthoDB" id="49418at2759"/>
<gene>
    <name evidence="3" type="ORF">IV203_019254</name>
</gene>
<keyword evidence="4" id="KW-1185">Reference proteome</keyword>
<feature type="compositionally biased region" description="Low complexity" evidence="1">
    <location>
        <begin position="238"/>
        <end position="268"/>
    </location>
</feature>